<comment type="similarity">
    <text evidence="2">Belongs to the ustYa family.</text>
</comment>
<dbReference type="PANTHER" id="PTHR33365:SF4">
    <property type="entry name" value="CYCLOCHLOROTINE BIOSYNTHESIS PROTEIN O"/>
    <property type="match status" value="1"/>
</dbReference>
<dbReference type="InterPro" id="IPR021765">
    <property type="entry name" value="UstYa-like"/>
</dbReference>
<gene>
    <name evidence="3" type="primary">cctO_2</name>
    <name evidence="3" type="ORF">LHYA1_G003191</name>
</gene>
<reference evidence="3 4" key="1">
    <citation type="submission" date="2018-05" db="EMBL/GenBank/DDBJ databases">
        <title>Genome sequencing and assembly of the regulated plant pathogen Lachnellula willkommii and related sister species for the development of diagnostic species identification markers.</title>
        <authorList>
            <person name="Giroux E."/>
            <person name="Bilodeau G."/>
        </authorList>
    </citation>
    <scope>NUCLEOTIDE SEQUENCE [LARGE SCALE GENOMIC DNA]</scope>
    <source>
        <strain evidence="3 4">CBS 185.66</strain>
    </source>
</reference>
<dbReference type="Proteomes" id="UP000431533">
    <property type="component" value="Unassembled WGS sequence"/>
</dbReference>
<accession>A0A8H8U1V9</accession>
<name>A0A8H8U1V9_9HELO</name>
<comment type="pathway">
    <text evidence="1">Mycotoxin biosynthesis.</text>
</comment>
<evidence type="ECO:0000313" key="4">
    <source>
        <dbReference type="Proteomes" id="UP000431533"/>
    </source>
</evidence>
<dbReference type="RefSeq" id="XP_031006234.1">
    <property type="nucleotide sequence ID" value="XM_031148165.1"/>
</dbReference>
<dbReference type="EMBL" id="QGMH01000048">
    <property type="protein sequence ID" value="TVY27446.1"/>
    <property type="molecule type" value="Genomic_DNA"/>
</dbReference>
<proteinExistence type="inferred from homology"/>
<evidence type="ECO:0000313" key="3">
    <source>
        <dbReference type="EMBL" id="TVY27446.1"/>
    </source>
</evidence>
<dbReference type="OrthoDB" id="3687641at2759"/>
<dbReference type="GeneID" id="41983389"/>
<sequence>MLLTRVILAGAATHLIEVEEQWFEGAPRFSSDGTEYMPGEGHEDSGYTGEPSKAIDDNWELLHWGRFFLLSEDEAREAWGPGYTEYWAPREGGYLAALDVMHQLHCIDHLRKAYFPDIYPSDSPVHGSIHRDHCLDHLRQMVMCNSDLTPVPSRYYTSLDDNYIDSDRPHTCRNFGRIRDWVSARYNGTLAVPRADGLGRQNDEWGGSPGRR</sequence>
<protein>
    <submittedName>
        <fullName evidence="3">Cyclochlorotine biosynthesis protein O</fullName>
    </submittedName>
</protein>
<dbReference type="GO" id="GO:0043386">
    <property type="term" value="P:mycotoxin biosynthetic process"/>
    <property type="evidence" value="ECO:0007669"/>
    <property type="project" value="InterPro"/>
</dbReference>
<organism evidence="3 4">
    <name type="scientific">Lachnellula hyalina</name>
    <dbReference type="NCBI Taxonomy" id="1316788"/>
    <lineage>
        <taxon>Eukaryota</taxon>
        <taxon>Fungi</taxon>
        <taxon>Dikarya</taxon>
        <taxon>Ascomycota</taxon>
        <taxon>Pezizomycotina</taxon>
        <taxon>Leotiomycetes</taxon>
        <taxon>Helotiales</taxon>
        <taxon>Lachnaceae</taxon>
        <taxon>Lachnellula</taxon>
    </lineage>
</organism>
<dbReference type="PANTHER" id="PTHR33365">
    <property type="entry name" value="YALI0B05434P"/>
    <property type="match status" value="1"/>
</dbReference>
<comment type="caution">
    <text evidence="3">The sequence shown here is derived from an EMBL/GenBank/DDBJ whole genome shotgun (WGS) entry which is preliminary data.</text>
</comment>
<evidence type="ECO:0000256" key="2">
    <source>
        <dbReference type="ARBA" id="ARBA00035112"/>
    </source>
</evidence>
<dbReference type="AlphaFoldDB" id="A0A8H8U1V9"/>
<keyword evidence="4" id="KW-1185">Reference proteome</keyword>
<dbReference type="Pfam" id="PF11807">
    <property type="entry name" value="UstYa"/>
    <property type="match status" value="1"/>
</dbReference>
<evidence type="ECO:0000256" key="1">
    <source>
        <dbReference type="ARBA" id="ARBA00004685"/>
    </source>
</evidence>